<dbReference type="PANTHER" id="PTHR10030:SF37">
    <property type="entry name" value="ALPHA-L-FUCOSIDASE-RELATED"/>
    <property type="match status" value="1"/>
</dbReference>
<dbReference type="InterPro" id="IPR057739">
    <property type="entry name" value="Glyco_hydro_29_N"/>
</dbReference>
<evidence type="ECO:0000256" key="2">
    <source>
        <dbReference type="ARBA" id="ARBA00007951"/>
    </source>
</evidence>
<evidence type="ECO:0000256" key="5">
    <source>
        <dbReference type="ARBA" id="ARBA00022801"/>
    </source>
</evidence>
<proteinExistence type="inferred from homology"/>
<dbReference type="SMART" id="SM00812">
    <property type="entry name" value="Alpha_L_fucos"/>
    <property type="match status" value="1"/>
</dbReference>
<dbReference type="EC" id="3.2.1.51" evidence="3"/>
<feature type="domain" description="Glycoside hydrolase family 29 N-terminal" evidence="8">
    <location>
        <begin position="27"/>
        <end position="363"/>
    </location>
</feature>
<evidence type="ECO:0000256" key="1">
    <source>
        <dbReference type="ARBA" id="ARBA00004071"/>
    </source>
</evidence>
<evidence type="ECO:0000256" key="7">
    <source>
        <dbReference type="SAM" id="SignalP"/>
    </source>
</evidence>
<keyword evidence="5" id="KW-0378">Hydrolase</keyword>
<comment type="caution">
    <text evidence="9">The sequence shown here is derived from an EMBL/GenBank/DDBJ whole genome shotgun (WGS) entry which is preliminary data.</text>
</comment>
<feature type="signal peptide" evidence="7">
    <location>
        <begin position="1"/>
        <end position="29"/>
    </location>
</feature>
<dbReference type="Pfam" id="PF01120">
    <property type="entry name" value="Alpha_L_fucos"/>
    <property type="match status" value="1"/>
</dbReference>
<reference evidence="9 10" key="1">
    <citation type="submission" date="2022-02" db="EMBL/GenBank/DDBJ databases">
        <authorList>
            <person name="Min J."/>
        </authorList>
    </citation>
    <scope>NUCLEOTIDE SEQUENCE [LARGE SCALE GENOMIC DNA]</scope>
    <source>
        <strain evidence="9 10">GR10-1</strain>
    </source>
</reference>
<sequence>MKSTKRFSWLITNIAILITFIFLQLSATAQTPATPSWAKETAAAKEKRMQWWTNDRFGMFIHWGLYSLPARHEWVQMNERIKPEDYKKYFDNFNPDLYDPKQWAKEAKAAGMKYVVLTSKHHEGFCLWDSKYTDYKVTNTPYGKDLLKDFVDAFRAEGLKVGFYYSLIDWHHPDFVMDGGHPPTPVDKEERAKANEGRDMKKYQEYMKNQVTELLTKFGKIDQLFFDFSYNGKEYKEWDSENLLKLVRKLQPDIIVNDRLGFPVETSWGWDYKTPEQFMPKEWVKVNGQNVPWETCQTFSGSWGYYRDEYSWKSPEQLIVMLIETVSKGGNLLLNVGPTARGHFDERASDRLTAMGKWMKFNSRSIYGCTEAPESFKKPANCLLTYNPTTKRLYIHAMQWPFKTLTLEGYKGKFKYAQILEDGSEIKFSTNTRSGGHTTETSGENDVMLHLPVRKPGSTIPVIELILE</sequence>
<dbReference type="InterPro" id="IPR000933">
    <property type="entry name" value="Glyco_hydro_29"/>
</dbReference>
<evidence type="ECO:0000256" key="3">
    <source>
        <dbReference type="ARBA" id="ARBA00012662"/>
    </source>
</evidence>
<evidence type="ECO:0000313" key="9">
    <source>
        <dbReference type="EMBL" id="MCH5599602.1"/>
    </source>
</evidence>
<dbReference type="RefSeq" id="WP_240831643.1">
    <property type="nucleotide sequence ID" value="NZ_JAKWBL010000004.1"/>
</dbReference>
<dbReference type="SUPFAM" id="SSF51445">
    <property type="entry name" value="(Trans)glycosidases"/>
    <property type="match status" value="1"/>
</dbReference>
<comment type="function">
    <text evidence="1">Alpha-L-fucosidase is responsible for hydrolyzing the alpha-1,6-linked fucose joined to the reducing-end N-acetylglucosamine of the carbohydrate moieties of glycoproteins.</text>
</comment>
<dbReference type="PIRSF" id="PIRSF001092">
    <property type="entry name" value="Alpha-L-fucosidase"/>
    <property type="match status" value="1"/>
</dbReference>
<dbReference type="Proteomes" id="UP001202248">
    <property type="component" value="Unassembled WGS sequence"/>
</dbReference>
<dbReference type="InterPro" id="IPR017853">
    <property type="entry name" value="GH"/>
</dbReference>
<dbReference type="InterPro" id="IPR016286">
    <property type="entry name" value="FUC_metazoa-typ"/>
</dbReference>
<keyword evidence="4 7" id="KW-0732">Signal</keyword>
<dbReference type="EMBL" id="JAKWBL010000004">
    <property type="protein sequence ID" value="MCH5599602.1"/>
    <property type="molecule type" value="Genomic_DNA"/>
</dbReference>
<feature type="chain" id="PRO_5046112815" description="alpha-L-fucosidase" evidence="7">
    <location>
        <begin position="30"/>
        <end position="468"/>
    </location>
</feature>
<comment type="similarity">
    <text evidence="2">Belongs to the glycosyl hydrolase 29 family.</text>
</comment>
<evidence type="ECO:0000256" key="4">
    <source>
        <dbReference type="ARBA" id="ARBA00022729"/>
    </source>
</evidence>
<accession>A0ABS9SMK7</accession>
<name>A0ABS9SMK7_9BACT</name>
<evidence type="ECO:0000259" key="8">
    <source>
        <dbReference type="Pfam" id="PF01120"/>
    </source>
</evidence>
<evidence type="ECO:0000313" key="10">
    <source>
        <dbReference type="Proteomes" id="UP001202248"/>
    </source>
</evidence>
<dbReference type="PRINTS" id="PR00741">
    <property type="entry name" value="GLHYDRLASE29"/>
</dbReference>
<evidence type="ECO:0000256" key="6">
    <source>
        <dbReference type="ARBA" id="ARBA00023295"/>
    </source>
</evidence>
<dbReference type="Gene3D" id="3.20.20.80">
    <property type="entry name" value="Glycosidases"/>
    <property type="match status" value="1"/>
</dbReference>
<keyword evidence="6" id="KW-0326">Glycosidase</keyword>
<organism evidence="9 10">
    <name type="scientific">Niabella ginsengisoli</name>
    <dbReference type="NCBI Taxonomy" id="522298"/>
    <lineage>
        <taxon>Bacteria</taxon>
        <taxon>Pseudomonadati</taxon>
        <taxon>Bacteroidota</taxon>
        <taxon>Chitinophagia</taxon>
        <taxon>Chitinophagales</taxon>
        <taxon>Chitinophagaceae</taxon>
        <taxon>Niabella</taxon>
    </lineage>
</organism>
<dbReference type="PANTHER" id="PTHR10030">
    <property type="entry name" value="ALPHA-L-FUCOSIDASE"/>
    <property type="match status" value="1"/>
</dbReference>
<gene>
    <name evidence="9" type="ORF">MKP09_17660</name>
</gene>
<protein>
    <recommendedName>
        <fullName evidence="3">alpha-L-fucosidase</fullName>
        <ecNumber evidence="3">3.2.1.51</ecNumber>
    </recommendedName>
</protein>
<keyword evidence="10" id="KW-1185">Reference proteome</keyword>